<evidence type="ECO:0000313" key="1">
    <source>
        <dbReference type="EMBL" id="ETB59938.1"/>
    </source>
</evidence>
<reference evidence="1 2" key="1">
    <citation type="submission" date="2013-11" db="EMBL/GenBank/DDBJ databases">
        <title>The Genome Sequence of Plasmodium yoelii 17X.</title>
        <authorList>
            <consortium name="The Broad Institute Genomics Platform"/>
            <consortium name="The Broad Institute Genome Sequencing Center for Infectious Disease"/>
            <person name="Neafsey D."/>
            <person name="Adams J."/>
            <person name="Walker B."/>
            <person name="Young S.K."/>
            <person name="Zeng Q."/>
            <person name="Gargeya S."/>
            <person name="Fitzgerald M."/>
            <person name="Haas B."/>
            <person name="Abouelleil A."/>
            <person name="Alvarado L."/>
            <person name="Chapman S.B."/>
            <person name="Gainer-Dewar J."/>
            <person name="Goldberg J."/>
            <person name="Griggs A."/>
            <person name="Gujja S."/>
            <person name="Hansen M."/>
            <person name="Howarth C."/>
            <person name="Imamovic A."/>
            <person name="Ireland A."/>
            <person name="Larimer J."/>
            <person name="McCowan C."/>
            <person name="Murphy C."/>
            <person name="Pearson M."/>
            <person name="Poon T.W."/>
            <person name="Priest M."/>
            <person name="Roberts A."/>
            <person name="Saif S."/>
            <person name="Shea T."/>
            <person name="Sykes S."/>
            <person name="Wortman J."/>
            <person name="Nusbaum C."/>
            <person name="Birren B."/>
        </authorList>
    </citation>
    <scope>NUCLEOTIDE SEQUENCE [LARGE SCALE GENOMIC DNA]</scope>
    <source>
        <strain evidence="1 2">17X</strain>
    </source>
</reference>
<dbReference type="Proteomes" id="UP000018538">
    <property type="component" value="Unassembled WGS sequence"/>
</dbReference>
<gene>
    <name evidence="1" type="ORF">YYC_03288</name>
</gene>
<evidence type="ECO:0000313" key="2">
    <source>
        <dbReference type="Proteomes" id="UP000018538"/>
    </source>
</evidence>
<sequence length="70" mass="8464">MWLSDNLYKIQNNGKFTLKEPYEKHLDKYIGYFNYWKIVNNGLKDANHRNMRKFYTDSAIKKETGNNNLD</sequence>
<accession>V7PNM9</accession>
<keyword evidence="2" id="KW-1185">Reference proteome</keyword>
<protein>
    <submittedName>
        <fullName evidence="1">Uncharacterized protein</fullName>
    </submittedName>
</protein>
<dbReference type="EMBL" id="KI635766">
    <property type="protein sequence ID" value="ETB59938.1"/>
    <property type="molecule type" value="Genomic_DNA"/>
</dbReference>
<proteinExistence type="predicted"/>
<organism evidence="1 2">
    <name type="scientific">Plasmodium yoelii 17X</name>
    <dbReference type="NCBI Taxonomy" id="1323249"/>
    <lineage>
        <taxon>Eukaryota</taxon>
        <taxon>Sar</taxon>
        <taxon>Alveolata</taxon>
        <taxon>Apicomplexa</taxon>
        <taxon>Aconoidasida</taxon>
        <taxon>Haemosporida</taxon>
        <taxon>Plasmodiidae</taxon>
        <taxon>Plasmodium</taxon>
        <taxon>Plasmodium (Vinckeia)</taxon>
    </lineage>
</organism>
<name>V7PNM9_PLAYE</name>
<dbReference type="AlphaFoldDB" id="V7PNM9"/>